<reference evidence="1 2" key="1">
    <citation type="submission" date="2023-07" db="EMBL/GenBank/DDBJ databases">
        <title>Comparative genomics of wheat-associated soil bacteria to identify genetic determinants of phenazine resistance.</title>
        <authorList>
            <person name="Mouncey N."/>
        </authorList>
    </citation>
    <scope>NUCLEOTIDE SEQUENCE [LARGE SCALE GENOMIC DNA]</scope>
    <source>
        <strain evidence="1 2">B3I12</strain>
    </source>
</reference>
<proteinExistence type="predicted"/>
<name>A0ABU0R028_9ACTN</name>
<evidence type="ECO:0000313" key="2">
    <source>
        <dbReference type="Proteomes" id="UP001232755"/>
    </source>
</evidence>
<comment type="caution">
    <text evidence="1">The sequence shown here is derived from an EMBL/GenBank/DDBJ whole genome shotgun (WGS) entry which is preliminary data.</text>
</comment>
<gene>
    <name evidence="1" type="ORF">QF034_007167</name>
</gene>
<accession>A0ABU0R028</accession>
<sequence length="43" mass="4340">MSCGRGAARAGSSAAQDVEVFMTAANGWTDGRGIATFDGFTVV</sequence>
<organism evidence="1 2">
    <name type="scientific">Streptomyces africanus</name>
    <dbReference type="NCBI Taxonomy" id="231024"/>
    <lineage>
        <taxon>Bacteria</taxon>
        <taxon>Bacillati</taxon>
        <taxon>Actinomycetota</taxon>
        <taxon>Actinomycetes</taxon>
        <taxon>Kitasatosporales</taxon>
        <taxon>Streptomycetaceae</taxon>
        <taxon>Streptomyces</taxon>
    </lineage>
</organism>
<keyword evidence="2" id="KW-1185">Reference proteome</keyword>
<evidence type="ECO:0000313" key="1">
    <source>
        <dbReference type="EMBL" id="MDQ0752936.1"/>
    </source>
</evidence>
<protein>
    <submittedName>
        <fullName evidence="1">Uncharacterized protein</fullName>
    </submittedName>
</protein>
<dbReference type="EMBL" id="JAUSYP010000001">
    <property type="protein sequence ID" value="MDQ0752936.1"/>
    <property type="molecule type" value="Genomic_DNA"/>
</dbReference>
<dbReference type="Proteomes" id="UP001232755">
    <property type="component" value="Unassembled WGS sequence"/>
</dbReference>
<dbReference type="RefSeq" id="WP_307178848.1">
    <property type="nucleotide sequence ID" value="NZ_JAUSYP010000001.1"/>
</dbReference>